<dbReference type="InterPro" id="IPR036259">
    <property type="entry name" value="MFS_trans_sf"/>
</dbReference>
<organism evidence="8 9">
    <name type="scientific">Promicromonospora vindobonensis</name>
    <dbReference type="NCBI Taxonomy" id="195748"/>
    <lineage>
        <taxon>Bacteria</taxon>
        <taxon>Bacillati</taxon>
        <taxon>Actinomycetota</taxon>
        <taxon>Actinomycetes</taxon>
        <taxon>Micrococcales</taxon>
        <taxon>Promicromonosporaceae</taxon>
        <taxon>Promicromonospora</taxon>
    </lineage>
</organism>
<proteinExistence type="predicted"/>
<keyword evidence="5 6" id="KW-0472">Membrane</keyword>
<dbReference type="InterPro" id="IPR050189">
    <property type="entry name" value="MFS_Efflux_Transporters"/>
</dbReference>
<feature type="transmembrane region" description="Helical" evidence="6">
    <location>
        <begin position="89"/>
        <end position="106"/>
    </location>
</feature>
<dbReference type="PANTHER" id="PTHR43124">
    <property type="entry name" value="PURINE EFFLUX PUMP PBUE"/>
    <property type="match status" value="1"/>
</dbReference>
<feature type="transmembrane region" description="Helical" evidence="6">
    <location>
        <begin position="260"/>
        <end position="281"/>
    </location>
</feature>
<keyword evidence="2" id="KW-1003">Cell membrane</keyword>
<protein>
    <submittedName>
        <fullName evidence="8">MFS transporter</fullName>
    </submittedName>
</protein>
<evidence type="ECO:0000256" key="1">
    <source>
        <dbReference type="ARBA" id="ARBA00004651"/>
    </source>
</evidence>
<feature type="transmembrane region" description="Helical" evidence="6">
    <location>
        <begin position="178"/>
        <end position="195"/>
    </location>
</feature>
<dbReference type="InterPro" id="IPR020846">
    <property type="entry name" value="MFS_dom"/>
</dbReference>
<evidence type="ECO:0000256" key="3">
    <source>
        <dbReference type="ARBA" id="ARBA00022692"/>
    </source>
</evidence>
<feature type="transmembrane region" description="Helical" evidence="6">
    <location>
        <begin position="147"/>
        <end position="172"/>
    </location>
</feature>
<feature type="transmembrane region" description="Helical" evidence="6">
    <location>
        <begin position="353"/>
        <end position="375"/>
    </location>
</feature>
<accession>A0ABW5VTD0</accession>
<feature type="domain" description="Major facilitator superfamily (MFS) profile" evidence="7">
    <location>
        <begin position="1"/>
        <end position="403"/>
    </location>
</feature>
<keyword evidence="3 6" id="KW-0812">Transmembrane</keyword>
<name>A0ABW5VTD0_9MICO</name>
<dbReference type="Pfam" id="PF07690">
    <property type="entry name" value="MFS_1"/>
    <property type="match status" value="1"/>
</dbReference>
<dbReference type="EMBL" id="JBHUOG010000002">
    <property type="protein sequence ID" value="MFD2794952.1"/>
    <property type="molecule type" value="Genomic_DNA"/>
</dbReference>
<feature type="transmembrane region" description="Helical" evidence="6">
    <location>
        <begin position="20"/>
        <end position="44"/>
    </location>
</feature>
<evidence type="ECO:0000256" key="4">
    <source>
        <dbReference type="ARBA" id="ARBA00022989"/>
    </source>
</evidence>
<dbReference type="Gene3D" id="1.20.1250.20">
    <property type="entry name" value="MFS general substrate transporter like domains"/>
    <property type="match status" value="1"/>
</dbReference>
<feature type="transmembrane region" description="Helical" evidence="6">
    <location>
        <begin position="381"/>
        <end position="399"/>
    </location>
</feature>
<dbReference type="PANTHER" id="PTHR43124:SF3">
    <property type="entry name" value="CHLORAMPHENICOL EFFLUX PUMP RV0191"/>
    <property type="match status" value="1"/>
</dbReference>
<evidence type="ECO:0000313" key="9">
    <source>
        <dbReference type="Proteomes" id="UP001597479"/>
    </source>
</evidence>
<dbReference type="Proteomes" id="UP001597479">
    <property type="component" value="Unassembled WGS sequence"/>
</dbReference>
<dbReference type="PROSITE" id="PS50850">
    <property type="entry name" value="MFS"/>
    <property type="match status" value="1"/>
</dbReference>
<evidence type="ECO:0000256" key="2">
    <source>
        <dbReference type="ARBA" id="ARBA00022475"/>
    </source>
</evidence>
<evidence type="ECO:0000256" key="6">
    <source>
        <dbReference type="SAM" id="Phobius"/>
    </source>
</evidence>
<feature type="transmembrane region" description="Helical" evidence="6">
    <location>
        <begin position="293"/>
        <end position="313"/>
    </location>
</feature>
<evidence type="ECO:0000313" key="8">
    <source>
        <dbReference type="EMBL" id="MFD2794952.1"/>
    </source>
</evidence>
<sequence>MRRADATAAPLPRHTPDHRIVRLIWPAMLAGVVSLFPFTVYSTFLVPIADAAHSDVAAVGTLRGLGGIAALLTGVALAPLLGRWPRDRTVAGALALLTLSSIAATTGSFAALVAFCLGIGVATAALTPALLALATSQFTDRGDGGRAATLVTSSTTLAAVLAGPVVGGLAAWRGWQGALWATAALAALVALLFLLRPGRRTAEATPAPSYRQAFGLLRARSDLLALVGIAALRTTSFMGYLAFLAAAYHDRFELDAGTFTLVWTLSGASFFVGGFLAGRWAREDGPAAGRRSPVLLLAGLGGGLVAVLTVFLVPSLPAALASTAVMGFSHAVVGATVTSLVAHRAGPLAPTTFSLQAAGMSLGVFVGAALGGAGLSVAGDVGLAAALAVPTALAMALVRPATLRVRRRR</sequence>
<feature type="transmembrane region" description="Helical" evidence="6">
    <location>
        <begin position="64"/>
        <end position="82"/>
    </location>
</feature>
<reference evidence="9" key="1">
    <citation type="journal article" date="2019" name="Int. J. Syst. Evol. Microbiol.">
        <title>The Global Catalogue of Microorganisms (GCM) 10K type strain sequencing project: providing services to taxonomists for standard genome sequencing and annotation.</title>
        <authorList>
            <consortium name="The Broad Institute Genomics Platform"/>
            <consortium name="The Broad Institute Genome Sequencing Center for Infectious Disease"/>
            <person name="Wu L."/>
            <person name="Ma J."/>
        </authorList>
    </citation>
    <scope>NUCLEOTIDE SEQUENCE [LARGE SCALE GENOMIC DNA]</scope>
    <source>
        <strain evidence="9">CCM 7044</strain>
    </source>
</reference>
<evidence type="ECO:0000259" key="7">
    <source>
        <dbReference type="PROSITE" id="PS50850"/>
    </source>
</evidence>
<dbReference type="InterPro" id="IPR011701">
    <property type="entry name" value="MFS"/>
</dbReference>
<gene>
    <name evidence="8" type="ORF">ACFS27_15440</name>
</gene>
<evidence type="ECO:0000256" key="5">
    <source>
        <dbReference type="ARBA" id="ARBA00023136"/>
    </source>
</evidence>
<comment type="subcellular location">
    <subcellularLocation>
        <location evidence="1">Cell membrane</location>
        <topology evidence="1">Multi-pass membrane protein</topology>
    </subcellularLocation>
</comment>
<comment type="caution">
    <text evidence="8">The sequence shown here is derived from an EMBL/GenBank/DDBJ whole genome shotgun (WGS) entry which is preliminary data.</text>
</comment>
<dbReference type="SUPFAM" id="SSF103473">
    <property type="entry name" value="MFS general substrate transporter"/>
    <property type="match status" value="1"/>
</dbReference>
<feature type="transmembrane region" description="Helical" evidence="6">
    <location>
        <begin position="112"/>
        <end position="135"/>
    </location>
</feature>
<dbReference type="RefSeq" id="WP_377184526.1">
    <property type="nucleotide sequence ID" value="NZ_JBHUOG010000002.1"/>
</dbReference>
<keyword evidence="9" id="KW-1185">Reference proteome</keyword>
<feature type="transmembrane region" description="Helical" evidence="6">
    <location>
        <begin position="319"/>
        <end position="341"/>
    </location>
</feature>
<keyword evidence="4 6" id="KW-1133">Transmembrane helix</keyword>
<feature type="transmembrane region" description="Helical" evidence="6">
    <location>
        <begin position="223"/>
        <end position="248"/>
    </location>
</feature>